<dbReference type="PANTHER" id="PTHR40043:SF1">
    <property type="entry name" value="UPF0719 INNER MEMBRANE PROTEIN YJFL"/>
    <property type="match status" value="1"/>
</dbReference>
<evidence type="ECO:0000256" key="7">
    <source>
        <dbReference type="SAM" id="Phobius"/>
    </source>
</evidence>
<proteinExistence type="inferred from homology"/>
<evidence type="ECO:0000256" key="1">
    <source>
        <dbReference type="ARBA" id="ARBA00004651"/>
    </source>
</evidence>
<keyword evidence="9" id="KW-1185">Reference proteome</keyword>
<dbReference type="RefSeq" id="WP_219040077.1">
    <property type="nucleotide sequence ID" value="NZ_JAHWDF010000007.1"/>
</dbReference>
<dbReference type="EMBL" id="JAHWDF010000007">
    <property type="protein sequence ID" value="MBW2961789.1"/>
    <property type="molecule type" value="Genomic_DNA"/>
</dbReference>
<evidence type="ECO:0000313" key="8">
    <source>
        <dbReference type="EMBL" id="MBW2961789.1"/>
    </source>
</evidence>
<evidence type="ECO:0000256" key="2">
    <source>
        <dbReference type="ARBA" id="ARBA00005779"/>
    </source>
</evidence>
<keyword evidence="5 7" id="KW-1133">Transmembrane helix</keyword>
<dbReference type="PANTHER" id="PTHR40043">
    <property type="entry name" value="UPF0719 INNER MEMBRANE PROTEIN YJFL"/>
    <property type="match status" value="1"/>
</dbReference>
<name>A0ABS6W241_9FLAO</name>
<sequence length="289" mass="31498">MTLSEISTLIYNGLIYFVLAFFIFFIGKKIYQLVHRDISLKQELVIKDNLAFTLSHLGYLSGLLIIIGGSIIGPSEGLVNDVIDILSYGVLGIILLNLSIIISDKIILRHFSIKKEIIEDKNVGVGVIEGAISIGSGLIIFGAISGEGYSLLHGIISTLIFWAIGQVVLIITTRVYNMITSYNIHKHLEEDNFAVGIGYAGALIAISIIIKFGISGVFEDWTDVVYEAGAEILIGLLLLPLMRYLTDKILLPGANLTEEIINQEKPNIGASLIEGFAYIGGAILLTWCL</sequence>
<keyword evidence="4 7" id="KW-0812">Transmembrane</keyword>
<dbReference type="Pfam" id="PF03994">
    <property type="entry name" value="DUF350"/>
    <property type="match status" value="2"/>
</dbReference>
<feature type="transmembrane region" description="Helical" evidence="7">
    <location>
        <begin position="150"/>
        <end position="172"/>
    </location>
</feature>
<feature type="transmembrane region" description="Helical" evidence="7">
    <location>
        <begin position="50"/>
        <end position="73"/>
    </location>
</feature>
<evidence type="ECO:0000256" key="4">
    <source>
        <dbReference type="ARBA" id="ARBA00022692"/>
    </source>
</evidence>
<gene>
    <name evidence="8" type="ORF">KW502_08255</name>
</gene>
<comment type="subcellular location">
    <subcellularLocation>
        <location evidence="1">Cell membrane</location>
        <topology evidence="1">Multi-pass membrane protein</topology>
    </subcellularLocation>
</comment>
<keyword evidence="3" id="KW-1003">Cell membrane</keyword>
<keyword evidence="6 7" id="KW-0472">Membrane</keyword>
<evidence type="ECO:0000313" key="9">
    <source>
        <dbReference type="Proteomes" id="UP000719267"/>
    </source>
</evidence>
<accession>A0ABS6W241</accession>
<feature type="transmembrane region" description="Helical" evidence="7">
    <location>
        <begin position="193"/>
        <end position="218"/>
    </location>
</feature>
<evidence type="ECO:0000256" key="5">
    <source>
        <dbReference type="ARBA" id="ARBA00022989"/>
    </source>
</evidence>
<dbReference type="InterPro" id="IPR007140">
    <property type="entry name" value="DUF350"/>
</dbReference>
<comment type="similarity">
    <text evidence="2">Belongs to the UPF0719 family.</text>
</comment>
<evidence type="ECO:0000256" key="6">
    <source>
        <dbReference type="ARBA" id="ARBA00023136"/>
    </source>
</evidence>
<feature type="transmembrane region" description="Helical" evidence="7">
    <location>
        <begin position="85"/>
        <end position="102"/>
    </location>
</feature>
<dbReference type="Proteomes" id="UP000719267">
    <property type="component" value="Unassembled WGS sequence"/>
</dbReference>
<comment type="caution">
    <text evidence="8">The sequence shown here is derived from an EMBL/GenBank/DDBJ whole genome shotgun (WGS) entry which is preliminary data.</text>
</comment>
<feature type="transmembrane region" description="Helical" evidence="7">
    <location>
        <begin position="123"/>
        <end position="144"/>
    </location>
</feature>
<evidence type="ECO:0000256" key="3">
    <source>
        <dbReference type="ARBA" id="ARBA00022475"/>
    </source>
</evidence>
<reference evidence="8 9" key="1">
    <citation type="submission" date="2021-07" db="EMBL/GenBank/DDBJ databases">
        <title>Mesonia aestuariivivens sp. nov., isolated from a tidal flat.</title>
        <authorList>
            <person name="Kim Y.-O."/>
            <person name="Yoon J.-H."/>
        </authorList>
    </citation>
    <scope>NUCLEOTIDE SEQUENCE [LARGE SCALE GENOMIC DNA]</scope>
    <source>
        <strain evidence="8 9">JHPTF-M18</strain>
    </source>
</reference>
<protein>
    <submittedName>
        <fullName evidence="8">DUF350 domain-containing protein</fullName>
    </submittedName>
</protein>
<feature type="transmembrane region" description="Helical" evidence="7">
    <location>
        <begin position="6"/>
        <end position="26"/>
    </location>
</feature>
<feature type="transmembrane region" description="Helical" evidence="7">
    <location>
        <begin position="224"/>
        <end position="242"/>
    </location>
</feature>
<organism evidence="8 9">
    <name type="scientific">Mesonia aestuariivivens</name>
    <dbReference type="NCBI Taxonomy" id="2796128"/>
    <lineage>
        <taxon>Bacteria</taxon>
        <taxon>Pseudomonadati</taxon>
        <taxon>Bacteroidota</taxon>
        <taxon>Flavobacteriia</taxon>
        <taxon>Flavobacteriales</taxon>
        <taxon>Flavobacteriaceae</taxon>
        <taxon>Mesonia</taxon>
    </lineage>
</organism>